<keyword evidence="4 13" id="KW-0560">Oxidoreductase</keyword>
<dbReference type="KEGG" id="mbac:BN1209_0386"/>
<evidence type="ECO:0000256" key="8">
    <source>
        <dbReference type="ARBA" id="ARBA00023264"/>
    </source>
</evidence>
<keyword evidence="2 13" id="KW-0444">Lipid biosynthesis</keyword>
<dbReference type="RefSeq" id="WP_045750708.1">
    <property type="nucleotide sequence ID" value="NZ_LN794158.1"/>
</dbReference>
<evidence type="ECO:0000256" key="17">
    <source>
        <dbReference type="RuleBase" id="RU000437"/>
    </source>
</evidence>
<dbReference type="InterPro" id="IPR013328">
    <property type="entry name" value="6PGD_dom2"/>
</dbReference>
<dbReference type="Gene3D" id="3.40.50.720">
    <property type="entry name" value="NAD(P)-binding Rossmann-like Domain"/>
    <property type="match status" value="1"/>
</dbReference>
<feature type="binding site" evidence="13">
    <location>
        <position position="30"/>
    </location>
    <ligand>
        <name>NADPH</name>
        <dbReference type="ChEBI" id="CHEBI:57783"/>
    </ligand>
</feature>
<keyword evidence="21" id="KW-1185">Reference proteome</keyword>
<evidence type="ECO:0000256" key="11">
    <source>
        <dbReference type="ARBA" id="ARBA00069372"/>
    </source>
</evidence>
<evidence type="ECO:0000256" key="12">
    <source>
        <dbReference type="ARBA" id="ARBA00080511"/>
    </source>
</evidence>
<feature type="domain" description="Glycerol-3-phosphate dehydrogenase NAD-dependent C-terminal" evidence="19">
    <location>
        <begin position="176"/>
        <end position="316"/>
    </location>
</feature>
<reference evidence="21" key="1">
    <citation type="submission" date="2014-12" db="EMBL/GenBank/DDBJ databases">
        <authorList>
            <person name="Salcher M.M."/>
        </authorList>
    </citation>
    <scope>NUCLEOTIDE SEQUENCE [LARGE SCALE GENOMIC DNA]</scope>
    <source>
        <strain evidence="21">MMS-10A-171</strain>
    </source>
</reference>
<dbReference type="UniPathway" id="UPA00940"/>
<evidence type="ECO:0000313" key="20">
    <source>
        <dbReference type="EMBL" id="CEN55436.1"/>
    </source>
</evidence>
<dbReference type="Pfam" id="PF07479">
    <property type="entry name" value="NAD_Gly3P_dh_C"/>
    <property type="match status" value="1"/>
</dbReference>
<feature type="binding site" evidence="16">
    <location>
        <position position="251"/>
    </location>
    <ligand>
        <name>NAD(+)</name>
        <dbReference type="ChEBI" id="CHEBI:57540"/>
    </ligand>
</feature>
<dbReference type="InterPro" id="IPR006168">
    <property type="entry name" value="G3P_DH_NAD-dep"/>
</dbReference>
<dbReference type="OrthoDB" id="9812273at2"/>
<evidence type="ECO:0000256" key="16">
    <source>
        <dbReference type="PIRSR" id="PIRSR000114-3"/>
    </source>
</evidence>
<evidence type="ECO:0000256" key="1">
    <source>
        <dbReference type="ARBA" id="ARBA00011009"/>
    </source>
</evidence>
<name>A0A0B7IYC7_9PROT</name>
<keyword evidence="3 13" id="KW-0521">NADP</keyword>
<comment type="pathway">
    <text evidence="13">Membrane lipid metabolism; glycerophospholipid metabolism.</text>
</comment>
<dbReference type="FunFam" id="1.10.1040.10:FF:000001">
    <property type="entry name" value="Glycerol-3-phosphate dehydrogenase [NAD(P)+]"/>
    <property type="match status" value="1"/>
</dbReference>
<feature type="binding site" evidence="13">
    <location>
        <position position="251"/>
    </location>
    <ligand>
        <name>sn-glycerol 3-phosphate</name>
        <dbReference type="ChEBI" id="CHEBI:57597"/>
    </ligand>
</feature>
<keyword evidence="6 13" id="KW-0443">Lipid metabolism</keyword>
<feature type="binding site" evidence="13">
    <location>
        <position position="31"/>
    </location>
    <ligand>
        <name>NADPH</name>
        <dbReference type="ChEBI" id="CHEBI:57783"/>
    </ligand>
</feature>
<comment type="catalytic activity">
    <reaction evidence="13">
        <text>sn-glycerol 3-phosphate + NAD(+) = dihydroxyacetone phosphate + NADH + H(+)</text>
        <dbReference type="Rhea" id="RHEA:11092"/>
        <dbReference type="ChEBI" id="CHEBI:15378"/>
        <dbReference type="ChEBI" id="CHEBI:57540"/>
        <dbReference type="ChEBI" id="CHEBI:57597"/>
        <dbReference type="ChEBI" id="CHEBI:57642"/>
        <dbReference type="ChEBI" id="CHEBI:57945"/>
        <dbReference type="EC" id="1.1.1.94"/>
    </reaction>
</comment>
<evidence type="ECO:0000313" key="21">
    <source>
        <dbReference type="Proteomes" id="UP000056322"/>
    </source>
</evidence>
<evidence type="ECO:0000256" key="10">
    <source>
        <dbReference type="ARBA" id="ARBA00066687"/>
    </source>
</evidence>
<dbReference type="PIRSF" id="PIRSF000114">
    <property type="entry name" value="Glycerol-3-P_dh"/>
    <property type="match status" value="1"/>
</dbReference>
<dbReference type="InterPro" id="IPR011128">
    <property type="entry name" value="G3P_DH_NAD-dep_N"/>
</dbReference>
<feature type="binding site" evidence="16">
    <location>
        <begin position="7"/>
        <end position="12"/>
    </location>
    <ligand>
        <name>NAD(+)</name>
        <dbReference type="ChEBI" id="CHEBI:57540"/>
    </ligand>
</feature>
<keyword evidence="13" id="KW-0547">Nucleotide-binding</keyword>
<feature type="binding site" evidence="13">
    <location>
        <position position="252"/>
    </location>
    <ligand>
        <name>sn-glycerol 3-phosphate</name>
        <dbReference type="ChEBI" id="CHEBI:57597"/>
    </ligand>
</feature>
<dbReference type="STRING" id="1581680.BN1209_0386"/>
<comment type="catalytic activity">
    <reaction evidence="9">
        <text>sn-glycerol 3-phosphate + NADP(+) = dihydroxyacetone phosphate + NADPH + H(+)</text>
        <dbReference type="Rhea" id="RHEA:11096"/>
        <dbReference type="ChEBI" id="CHEBI:15378"/>
        <dbReference type="ChEBI" id="CHEBI:57597"/>
        <dbReference type="ChEBI" id="CHEBI:57642"/>
        <dbReference type="ChEBI" id="CHEBI:57783"/>
        <dbReference type="ChEBI" id="CHEBI:58349"/>
        <dbReference type="EC" id="1.1.1.94"/>
    </reaction>
    <physiologicalReaction direction="right-to-left" evidence="9">
        <dbReference type="Rhea" id="RHEA:11098"/>
    </physiologicalReaction>
</comment>
<comment type="similarity">
    <text evidence="1 13 17">Belongs to the NAD-dependent glycerol-3-phosphate dehydrogenase family.</text>
</comment>
<evidence type="ECO:0000256" key="4">
    <source>
        <dbReference type="ARBA" id="ARBA00023002"/>
    </source>
</evidence>
<feature type="binding site" evidence="13">
    <location>
        <position position="251"/>
    </location>
    <ligand>
        <name>NADPH</name>
        <dbReference type="ChEBI" id="CHEBI:57783"/>
    </ligand>
</feature>
<keyword evidence="13" id="KW-0963">Cytoplasm</keyword>
<comment type="function">
    <text evidence="13">Catalyzes the reduction of the glycolytic intermediate dihydroxyacetone phosphate (DHAP) to sn-glycerol 3-phosphate (G3P), the key precursor for phospholipid synthesis.</text>
</comment>
<dbReference type="GO" id="GO:0005975">
    <property type="term" value="P:carbohydrate metabolic process"/>
    <property type="evidence" value="ECO:0007669"/>
    <property type="project" value="InterPro"/>
</dbReference>
<dbReference type="GO" id="GO:0005829">
    <property type="term" value="C:cytosol"/>
    <property type="evidence" value="ECO:0007669"/>
    <property type="project" value="TreeGrafter"/>
</dbReference>
<dbReference type="GO" id="GO:0141153">
    <property type="term" value="F:glycerol-3-phosphate dehydrogenase (NADP+) activity"/>
    <property type="evidence" value="ECO:0007669"/>
    <property type="project" value="RHEA"/>
</dbReference>
<comment type="subcellular location">
    <subcellularLocation>
        <location evidence="13">Cytoplasm</location>
    </subcellularLocation>
</comment>
<evidence type="ECO:0000256" key="9">
    <source>
        <dbReference type="ARBA" id="ARBA00052716"/>
    </source>
</evidence>
<evidence type="ECO:0000256" key="7">
    <source>
        <dbReference type="ARBA" id="ARBA00023209"/>
    </source>
</evidence>
<evidence type="ECO:0000256" key="14">
    <source>
        <dbReference type="PIRSR" id="PIRSR000114-1"/>
    </source>
</evidence>
<dbReference type="PANTHER" id="PTHR11728">
    <property type="entry name" value="GLYCEROL-3-PHOSPHATE DEHYDROGENASE"/>
    <property type="match status" value="1"/>
</dbReference>
<evidence type="ECO:0000259" key="18">
    <source>
        <dbReference type="Pfam" id="PF01210"/>
    </source>
</evidence>
<comment type="caution">
    <text evidence="13">Lacks conserved residue(s) required for the propagation of feature annotation.</text>
</comment>
<dbReference type="GO" id="GO:0008654">
    <property type="term" value="P:phospholipid biosynthetic process"/>
    <property type="evidence" value="ECO:0007669"/>
    <property type="project" value="UniProtKB-KW"/>
</dbReference>
<evidence type="ECO:0000256" key="5">
    <source>
        <dbReference type="ARBA" id="ARBA00023027"/>
    </source>
</evidence>
<evidence type="ECO:0000256" key="13">
    <source>
        <dbReference type="HAMAP-Rule" id="MF_00394"/>
    </source>
</evidence>
<dbReference type="AlphaFoldDB" id="A0A0B7IYC7"/>
<organism evidence="20 21">
    <name type="scientific">Candidatus Methylopumilus turicensis</name>
    <dbReference type="NCBI Taxonomy" id="1581680"/>
    <lineage>
        <taxon>Bacteria</taxon>
        <taxon>Pseudomonadati</taxon>
        <taxon>Pseudomonadota</taxon>
        <taxon>Betaproteobacteria</taxon>
        <taxon>Nitrosomonadales</taxon>
        <taxon>Methylophilaceae</taxon>
        <taxon>Candidatus Methylopumilus</taxon>
    </lineage>
</organism>
<evidence type="ECO:0000259" key="19">
    <source>
        <dbReference type="Pfam" id="PF07479"/>
    </source>
</evidence>
<feature type="binding site" evidence="13">
    <location>
        <position position="275"/>
    </location>
    <ligand>
        <name>NADPH</name>
        <dbReference type="ChEBI" id="CHEBI:57783"/>
    </ligand>
</feature>
<dbReference type="InterPro" id="IPR006109">
    <property type="entry name" value="G3P_DH_NAD-dep_C"/>
</dbReference>
<dbReference type="GO" id="GO:0051287">
    <property type="term" value="F:NAD binding"/>
    <property type="evidence" value="ECO:0007669"/>
    <property type="project" value="InterPro"/>
</dbReference>
<dbReference type="HAMAP" id="MF_00394">
    <property type="entry name" value="NAD_Glyc3P_dehydrog"/>
    <property type="match status" value="1"/>
</dbReference>
<keyword evidence="5 13" id="KW-0520">NAD</keyword>
<feature type="binding site" evidence="13">
    <location>
        <position position="103"/>
    </location>
    <ligand>
        <name>NADPH</name>
        <dbReference type="ChEBI" id="CHEBI:57783"/>
    </ligand>
</feature>
<dbReference type="GO" id="GO:0046167">
    <property type="term" value="P:glycerol-3-phosphate biosynthetic process"/>
    <property type="evidence" value="ECO:0007669"/>
    <property type="project" value="UniProtKB-UniRule"/>
</dbReference>
<feature type="binding site" evidence="13">
    <location>
        <position position="240"/>
    </location>
    <ligand>
        <name>sn-glycerol 3-phosphate</name>
        <dbReference type="ChEBI" id="CHEBI:57597"/>
    </ligand>
</feature>
<evidence type="ECO:0000256" key="3">
    <source>
        <dbReference type="ARBA" id="ARBA00022857"/>
    </source>
</evidence>
<evidence type="ECO:0000256" key="15">
    <source>
        <dbReference type="PIRSR" id="PIRSR000114-2"/>
    </source>
</evidence>
<feature type="binding site" evidence="13">
    <location>
        <position position="250"/>
    </location>
    <ligand>
        <name>sn-glycerol 3-phosphate</name>
        <dbReference type="ChEBI" id="CHEBI:57597"/>
    </ligand>
</feature>
<sequence>MKIAVLGAGAWGTALAMHISQQHQVCLWARKAAHVDGMRKVRANPMYLGDFKFNDNLSVESDLGLALQGVDFIVSVVPTCGFRDMLQSIKALGVKVPVIWANKGLEPVTAKLPHEVALEELGPHQAWGALSGPSFAAELVRGLPTAVSLAVNDADFAKQAGAALHGGSLRVYTSTDVAGVAVGGALKNVMAIAAGISDGMQFGNNARAAMITRGLAEMTRFGMAMAAQKDTFMGLAGAGDLILTCTGQYSRNREVGLQLASGKLLAEILATLGHVAEGVYTAREVVKRAQDLGVDMPITHEVDQVLSHGKSPRDAVMDLLGREQKQESFN</sequence>
<evidence type="ECO:0000256" key="6">
    <source>
        <dbReference type="ARBA" id="ARBA00023098"/>
    </source>
</evidence>
<dbReference type="Pfam" id="PF01210">
    <property type="entry name" value="NAD_Gly3P_dh_N"/>
    <property type="match status" value="1"/>
</dbReference>
<feature type="binding site" evidence="15">
    <location>
        <begin position="251"/>
        <end position="252"/>
    </location>
    <ligand>
        <name>substrate</name>
    </ligand>
</feature>
<accession>A0A0B7IYC7</accession>
<dbReference type="Gene3D" id="1.10.1040.10">
    <property type="entry name" value="N-(1-d-carboxylethyl)-l-norvaline Dehydrogenase, domain 2"/>
    <property type="match status" value="1"/>
</dbReference>
<feature type="binding site" evidence="13">
    <location>
        <position position="47"/>
    </location>
    <ligand>
        <name>NADPH</name>
        <dbReference type="ChEBI" id="CHEBI:57783"/>
    </ligand>
</feature>
<dbReference type="PANTHER" id="PTHR11728:SF1">
    <property type="entry name" value="GLYCEROL-3-PHOSPHATE DEHYDROGENASE [NAD(+)] 2, CHLOROPLASTIC"/>
    <property type="match status" value="1"/>
</dbReference>
<dbReference type="NCBIfam" id="NF000940">
    <property type="entry name" value="PRK00094.1-2"/>
    <property type="match status" value="1"/>
</dbReference>
<evidence type="ECO:0000256" key="2">
    <source>
        <dbReference type="ARBA" id="ARBA00022516"/>
    </source>
</evidence>
<dbReference type="InterPro" id="IPR036291">
    <property type="entry name" value="NAD(P)-bd_dom_sf"/>
</dbReference>
<dbReference type="PROSITE" id="PS00957">
    <property type="entry name" value="NAD_G3PDH"/>
    <property type="match status" value="1"/>
</dbReference>
<keyword evidence="8 13" id="KW-1208">Phospholipid metabolism</keyword>
<feature type="binding site" evidence="13">
    <location>
        <position position="103"/>
    </location>
    <ligand>
        <name>sn-glycerol 3-phosphate</name>
        <dbReference type="ChEBI" id="CHEBI:57597"/>
    </ligand>
</feature>
<dbReference type="EMBL" id="LN794158">
    <property type="protein sequence ID" value="CEN55436.1"/>
    <property type="molecule type" value="Genomic_DNA"/>
</dbReference>
<feature type="binding site" evidence="13">
    <location>
        <position position="136"/>
    </location>
    <ligand>
        <name>NADPH</name>
        <dbReference type="ChEBI" id="CHEBI:57783"/>
    </ligand>
</feature>
<dbReference type="SUPFAM" id="SSF48179">
    <property type="entry name" value="6-phosphogluconate dehydrogenase C-terminal domain-like"/>
    <property type="match status" value="1"/>
</dbReference>
<dbReference type="NCBIfam" id="NF000942">
    <property type="entry name" value="PRK00094.1-4"/>
    <property type="match status" value="1"/>
</dbReference>
<feature type="binding site" evidence="13">
    <location>
        <position position="11"/>
    </location>
    <ligand>
        <name>NADPH</name>
        <dbReference type="ChEBI" id="CHEBI:57783"/>
    </ligand>
</feature>
<feature type="binding site" evidence="13">
    <location>
        <position position="132"/>
    </location>
    <ligand>
        <name>sn-glycerol 3-phosphate</name>
        <dbReference type="ChEBI" id="CHEBI:57597"/>
    </ligand>
</feature>
<keyword evidence="7 13" id="KW-0594">Phospholipid biosynthesis</keyword>
<dbReference type="Proteomes" id="UP000056322">
    <property type="component" value="Chromosome 1"/>
</dbReference>
<dbReference type="InterPro" id="IPR008927">
    <property type="entry name" value="6-PGluconate_DH-like_C_sf"/>
</dbReference>
<protein>
    <recommendedName>
        <fullName evidence="11 13">Glycerol-3-phosphate dehydrogenase [NAD(P)+]</fullName>
        <ecNumber evidence="10 13">1.1.1.94</ecNumber>
    </recommendedName>
    <alternativeName>
        <fullName evidence="13">NAD(P)(+)-dependent glycerol-3-phosphate dehydrogenase</fullName>
    </alternativeName>
    <alternativeName>
        <fullName evidence="12 13">NAD(P)H-dependent dihydroxyacetone-phosphate reductase</fullName>
    </alternativeName>
</protein>
<dbReference type="GO" id="GO:0141152">
    <property type="term" value="F:glycerol-3-phosphate dehydrogenase (NAD+) activity"/>
    <property type="evidence" value="ECO:0007669"/>
    <property type="project" value="RHEA"/>
</dbReference>
<dbReference type="GO" id="GO:0006650">
    <property type="term" value="P:glycerophospholipid metabolic process"/>
    <property type="evidence" value="ECO:0007669"/>
    <property type="project" value="UniProtKB-UniRule"/>
</dbReference>
<dbReference type="PRINTS" id="PR00077">
    <property type="entry name" value="GPDHDRGNASE"/>
</dbReference>
<feature type="binding site" evidence="13">
    <location>
        <position position="187"/>
    </location>
    <ligand>
        <name>sn-glycerol 3-phosphate</name>
        <dbReference type="ChEBI" id="CHEBI:57597"/>
    </ligand>
</feature>
<feature type="domain" description="Glycerol-3-phosphate dehydrogenase NAD-dependent N-terminal" evidence="18">
    <location>
        <begin position="2"/>
        <end position="156"/>
    </location>
</feature>
<feature type="binding site" evidence="13">
    <location>
        <position position="277"/>
    </location>
    <ligand>
        <name>NADPH</name>
        <dbReference type="ChEBI" id="CHEBI:57783"/>
    </ligand>
</feature>
<dbReference type="FunFam" id="3.40.50.720:FF:000019">
    <property type="entry name" value="Glycerol-3-phosphate dehydrogenase [NAD(P)+]"/>
    <property type="match status" value="1"/>
</dbReference>
<dbReference type="GO" id="GO:0046168">
    <property type="term" value="P:glycerol-3-phosphate catabolic process"/>
    <property type="evidence" value="ECO:0007669"/>
    <property type="project" value="InterPro"/>
</dbReference>
<gene>
    <name evidence="13 20" type="primary">gpsA</name>
    <name evidence="20" type="ORF">BN1209_0386</name>
</gene>
<feature type="binding site" evidence="15">
    <location>
        <position position="103"/>
    </location>
    <ligand>
        <name>substrate</name>
    </ligand>
</feature>
<feature type="active site" description="Proton acceptor" evidence="13 14">
    <location>
        <position position="187"/>
    </location>
</feature>
<feature type="binding site" evidence="16">
    <location>
        <position position="136"/>
    </location>
    <ligand>
        <name>NAD(+)</name>
        <dbReference type="ChEBI" id="CHEBI:57540"/>
    </ligand>
</feature>
<dbReference type="SUPFAM" id="SSF51735">
    <property type="entry name" value="NAD(P)-binding Rossmann-fold domains"/>
    <property type="match status" value="1"/>
</dbReference>
<proteinExistence type="inferred from homology"/>
<dbReference type="EC" id="1.1.1.94" evidence="10 13"/>
<feature type="binding site" evidence="13">
    <location>
        <position position="134"/>
    </location>
    <ligand>
        <name>sn-glycerol 3-phosphate</name>
        <dbReference type="ChEBI" id="CHEBI:57597"/>
    </ligand>
</feature>
<dbReference type="HOGENOM" id="CLU_033449_0_2_4"/>